<organism evidence="2 3">
    <name type="scientific">Novosphingobium aerophilum</name>
    <dbReference type="NCBI Taxonomy" id="2839843"/>
    <lineage>
        <taxon>Bacteria</taxon>
        <taxon>Pseudomonadati</taxon>
        <taxon>Pseudomonadota</taxon>
        <taxon>Alphaproteobacteria</taxon>
        <taxon>Sphingomonadales</taxon>
        <taxon>Sphingomonadaceae</taxon>
        <taxon>Novosphingobium</taxon>
    </lineage>
</organism>
<evidence type="ECO:0000259" key="1">
    <source>
        <dbReference type="Pfam" id="PF12680"/>
    </source>
</evidence>
<dbReference type="InterPro" id="IPR037401">
    <property type="entry name" value="SnoaL-like"/>
</dbReference>
<protein>
    <submittedName>
        <fullName evidence="2">Nuclear transport factor 2 family protein</fullName>
    </submittedName>
</protein>
<dbReference type="EMBL" id="JACLAU010000001">
    <property type="protein sequence ID" value="MBC2650329.1"/>
    <property type="molecule type" value="Genomic_DNA"/>
</dbReference>
<dbReference type="InterPro" id="IPR032710">
    <property type="entry name" value="NTF2-like_dom_sf"/>
</dbReference>
<dbReference type="AlphaFoldDB" id="A0A7X1KAN5"/>
<sequence length="245" mass="26005">MSPSAAATALLTNRNPAAIDGFLGGHGVDLDRLRDLAEMLAVAEGLSLTIHRVIEDGDWAVVHATQTGLASGPLVVFDVMRVVDGRIVAHHDAAAAMAPPNPSGRTQVDGPVAVGDPGLTDTSRALVRDFVESILIGARYDELPRFIAGDDYAQHNSQIADGLSGLGAALDALAAQGLAMVYTTLHQVVAQGHFVFTRSTGRLGDTPMAYFDLFRVDHGKIVEHWDIMQPIPADRLRFGSAPQRA</sequence>
<dbReference type="SUPFAM" id="SSF54427">
    <property type="entry name" value="NTF2-like"/>
    <property type="match status" value="2"/>
</dbReference>
<accession>A0A7X1KAN5</accession>
<name>A0A7X1KAN5_9SPHN</name>
<comment type="caution">
    <text evidence="2">The sequence shown here is derived from an EMBL/GenBank/DDBJ whole genome shotgun (WGS) entry which is preliminary data.</text>
</comment>
<proteinExistence type="predicted"/>
<feature type="domain" description="SnoaL-like" evidence="1">
    <location>
        <begin position="30"/>
        <end position="90"/>
    </location>
</feature>
<evidence type="ECO:0000313" key="3">
    <source>
        <dbReference type="Proteomes" id="UP000520156"/>
    </source>
</evidence>
<gene>
    <name evidence="2" type="ORF">H7F49_01255</name>
</gene>
<dbReference type="Gene3D" id="3.10.450.50">
    <property type="match status" value="2"/>
</dbReference>
<feature type="domain" description="SnoaL-like" evidence="1">
    <location>
        <begin position="128"/>
        <end position="224"/>
    </location>
</feature>
<evidence type="ECO:0000313" key="2">
    <source>
        <dbReference type="EMBL" id="MBC2650329.1"/>
    </source>
</evidence>
<keyword evidence="3" id="KW-1185">Reference proteome</keyword>
<dbReference type="Proteomes" id="UP000520156">
    <property type="component" value="Unassembled WGS sequence"/>
</dbReference>
<dbReference type="Pfam" id="PF12680">
    <property type="entry name" value="SnoaL_2"/>
    <property type="match status" value="2"/>
</dbReference>
<reference evidence="2 3" key="1">
    <citation type="submission" date="2020-08" db="EMBL/GenBank/DDBJ databases">
        <title>The genome sequence of Novosphingobium flavum 4Y4.</title>
        <authorList>
            <person name="Liu Y."/>
        </authorList>
    </citation>
    <scope>NUCLEOTIDE SEQUENCE [LARGE SCALE GENOMIC DNA]</scope>
    <source>
        <strain evidence="2 3">4Y4</strain>
    </source>
</reference>
<dbReference type="RefSeq" id="WP_185681731.1">
    <property type="nucleotide sequence ID" value="NZ_JACLAU010000001.1"/>
</dbReference>